<evidence type="ECO:0008006" key="7">
    <source>
        <dbReference type="Google" id="ProtNLM"/>
    </source>
</evidence>
<dbReference type="Gene3D" id="1.25.40.10">
    <property type="entry name" value="Tetratricopeptide repeat domain"/>
    <property type="match status" value="3"/>
</dbReference>
<reference evidence="5 6" key="1">
    <citation type="journal article" date="2012" name="J. Bacteriol.">
        <title>Genome Sequence of Pectin-Degrading Alishewanella aestuarii Strain B11T, Isolated from Tidal Flat Sediment.</title>
        <authorList>
            <person name="Jung J."/>
            <person name="Choi S."/>
            <person name="Chun J."/>
            <person name="Park W."/>
        </authorList>
    </citation>
    <scope>NUCLEOTIDE SEQUENCE [LARGE SCALE GENOMIC DNA]</scope>
    <source>
        <strain evidence="5 6">B11</strain>
    </source>
</reference>
<sequence length="919" mass="100971">MKKTCLSAAIALSLLLSGCGGKSAEEHFNAGTSFAAQQKLGEAIIELKSAVAAAPDNADYRLLLGRLYMQSGDYFSAEKELARALENGADLNEVALDLLQASFRAENYQQVLGLFKDDARLNESRQQYAALYRALTEIEMGTADNAMPLFDSLVESTQPDIQAFARAMLQIKNNAPAEALATLQQTAADSPAILEINYYKAQLALALGDDEAALAGFYQYLQQVPTALRTRLTVAQLELKAQRLDKAQAELDQILRFAPEHGLTNYLRALVAFENKDFNKAKEHIDKAIGSRFNTTASRIMAGLIHHQLGLNTQALAHLASVQSQLGVYPPAQRLLTALQLQAGELTQAAGSIGNVELTEQDVNLAAVTAFELLKAGETTLANDILKRIEEAGLNQSSANLSTLGQLRLGIPEQMTAGIRDLEQALLLDPSRHDARLTLAASYIRQQQFDKASALADEWLTQPDTANAGYNLKALAALLTGKQDEASTLLASAEQADAKSPFTHYLQAAIAQQQQDSAKAINLLTKAVTNQPEYVPALLGLYGLQRAQQQDTAKVVELIRSTQQKFPNNPAVLGLLVNVYQFENNHDAVVKLLEPMLSKPEQLTPFVMSALATAYAVQRKLPETLAITERWYKQDERNQQAALAYANALALSNKHKDALQIIDNLLRRTPNNNDLRFIRFVLLAESGDYANALTAFEQLPKELSATPQMQFQRGRLQLLNGQITPGLATLQESYNAVPDPVTAIAIAEALAKDVSFRRAIRFLEEHFAKHGQDPRVYSFYGSLVLQDDIEKAKEIYFDIFQSDPENPLILNNYAWILAAGGEAKKAQPYAEKALSKLPQHPDILDTYGKILKLQGQHKEAIAQFEKSLAVRPNHPEVQLNYAESLIETGNKAKAREVLRSVNAESAEHKARQQQLSASL</sequence>
<name>J1PZM5_9ALTE</name>
<evidence type="ECO:0000256" key="3">
    <source>
        <dbReference type="PROSITE-ProRule" id="PRU00339"/>
    </source>
</evidence>
<keyword evidence="2 3" id="KW-0802">TPR repeat</keyword>
<keyword evidence="6" id="KW-1185">Reference proteome</keyword>
<organism evidence="5 6">
    <name type="scientific">Alishewanella aestuarii B11</name>
    <dbReference type="NCBI Taxonomy" id="1197174"/>
    <lineage>
        <taxon>Bacteria</taxon>
        <taxon>Pseudomonadati</taxon>
        <taxon>Pseudomonadota</taxon>
        <taxon>Gammaproteobacteria</taxon>
        <taxon>Alteromonadales</taxon>
        <taxon>Alteromonadaceae</taxon>
        <taxon>Alishewanella</taxon>
    </lineage>
</organism>
<dbReference type="InterPro" id="IPR014266">
    <property type="entry name" value="PEP-CTERM_TPR_PrsT"/>
</dbReference>
<dbReference type="InterPro" id="IPR019734">
    <property type="entry name" value="TPR_rpt"/>
</dbReference>
<keyword evidence="4" id="KW-0732">Signal</keyword>
<protein>
    <recommendedName>
        <fullName evidence="7">PEP-CTERM system TPR-repeat lipoprotein</fullName>
    </recommendedName>
</protein>
<dbReference type="InterPro" id="IPR011990">
    <property type="entry name" value="TPR-like_helical_dom_sf"/>
</dbReference>
<dbReference type="AlphaFoldDB" id="J1PZM5"/>
<dbReference type="Pfam" id="PF13432">
    <property type="entry name" value="TPR_16"/>
    <property type="match status" value="2"/>
</dbReference>
<accession>J1PZM5</accession>
<feature type="repeat" description="TPR" evidence="3">
    <location>
        <begin position="841"/>
        <end position="874"/>
    </location>
</feature>
<dbReference type="SMART" id="SM00028">
    <property type="entry name" value="TPR"/>
    <property type="match status" value="9"/>
</dbReference>
<feature type="signal peptide" evidence="4">
    <location>
        <begin position="1"/>
        <end position="24"/>
    </location>
</feature>
<dbReference type="Proteomes" id="UP000012043">
    <property type="component" value="Unassembled WGS sequence"/>
</dbReference>
<dbReference type="Pfam" id="PF14559">
    <property type="entry name" value="TPR_19"/>
    <property type="match status" value="2"/>
</dbReference>
<evidence type="ECO:0000313" key="5">
    <source>
        <dbReference type="EMBL" id="EJI84198.1"/>
    </source>
</evidence>
<dbReference type="PATRIC" id="fig|1197174.4.peg.2964"/>
<dbReference type="InterPro" id="IPR051012">
    <property type="entry name" value="CellSynth/LPSAsmb/PSIAsmb"/>
</dbReference>
<dbReference type="EMBL" id="ALAB01000039">
    <property type="protein sequence ID" value="EJI84198.1"/>
    <property type="molecule type" value="Genomic_DNA"/>
</dbReference>
<dbReference type="RefSeq" id="WP_008610065.1">
    <property type="nucleotide sequence ID" value="NZ_ALAB01000039.1"/>
</dbReference>
<evidence type="ECO:0000256" key="2">
    <source>
        <dbReference type="ARBA" id="ARBA00022803"/>
    </source>
</evidence>
<dbReference type="PROSITE" id="PS50005">
    <property type="entry name" value="TPR"/>
    <property type="match status" value="1"/>
</dbReference>
<dbReference type="SUPFAM" id="SSF48452">
    <property type="entry name" value="TPR-like"/>
    <property type="match status" value="4"/>
</dbReference>
<keyword evidence="1" id="KW-0677">Repeat</keyword>
<dbReference type="PANTHER" id="PTHR45586">
    <property type="entry name" value="TPR REPEAT-CONTAINING PROTEIN PA4667"/>
    <property type="match status" value="1"/>
</dbReference>
<comment type="caution">
    <text evidence="5">The sequence shown here is derived from an EMBL/GenBank/DDBJ whole genome shotgun (WGS) entry which is preliminary data.</text>
</comment>
<proteinExistence type="predicted"/>
<dbReference type="PANTHER" id="PTHR45586:SF1">
    <property type="entry name" value="LIPOPOLYSACCHARIDE ASSEMBLY PROTEIN B"/>
    <property type="match status" value="1"/>
</dbReference>
<feature type="chain" id="PRO_5003745098" description="PEP-CTERM system TPR-repeat lipoprotein" evidence="4">
    <location>
        <begin position="25"/>
        <end position="919"/>
    </location>
</feature>
<evidence type="ECO:0000256" key="1">
    <source>
        <dbReference type="ARBA" id="ARBA00022737"/>
    </source>
</evidence>
<dbReference type="NCBIfam" id="TIGR02917">
    <property type="entry name" value="PEP_TPR_lipo"/>
    <property type="match status" value="1"/>
</dbReference>
<evidence type="ECO:0000313" key="6">
    <source>
        <dbReference type="Proteomes" id="UP000012043"/>
    </source>
</evidence>
<gene>
    <name evidence="5" type="ORF">AEST_30320</name>
</gene>
<evidence type="ECO:0000256" key="4">
    <source>
        <dbReference type="SAM" id="SignalP"/>
    </source>
</evidence>
<dbReference type="PROSITE" id="PS51257">
    <property type="entry name" value="PROKAR_LIPOPROTEIN"/>
    <property type="match status" value="1"/>
</dbReference>